<name>A0A2H0FGM2_9BACT</name>
<dbReference type="InterPro" id="IPR011990">
    <property type="entry name" value="TPR-like_helical_dom_sf"/>
</dbReference>
<proteinExistence type="predicted"/>
<dbReference type="Proteomes" id="UP000230778">
    <property type="component" value="Unassembled WGS sequence"/>
</dbReference>
<keyword evidence="1" id="KW-0802">TPR repeat</keyword>
<dbReference type="SMART" id="SM00028">
    <property type="entry name" value="TPR"/>
    <property type="match status" value="4"/>
</dbReference>
<feature type="repeat" description="TPR" evidence="1">
    <location>
        <begin position="107"/>
        <end position="140"/>
    </location>
</feature>
<comment type="caution">
    <text evidence="2">The sequence shown here is derived from an EMBL/GenBank/DDBJ whole genome shotgun (WGS) entry which is preliminary data.</text>
</comment>
<dbReference type="InterPro" id="IPR019734">
    <property type="entry name" value="TPR_rpt"/>
</dbReference>
<protein>
    <submittedName>
        <fullName evidence="2">Uncharacterized protein</fullName>
    </submittedName>
</protein>
<reference evidence="2 3" key="1">
    <citation type="submission" date="2017-09" db="EMBL/GenBank/DDBJ databases">
        <title>Depth-based differentiation of microbial function through sediment-hosted aquifers and enrichment of novel symbionts in the deep terrestrial subsurface.</title>
        <authorList>
            <person name="Probst A.J."/>
            <person name="Ladd B."/>
            <person name="Jarett J.K."/>
            <person name="Geller-Mcgrath D.E."/>
            <person name="Sieber C.M."/>
            <person name="Emerson J.B."/>
            <person name="Anantharaman K."/>
            <person name="Thomas B.C."/>
            <person name="Malmstrom R."/>
            <person name="Stieglmeier M."/>
            <person name="Klingl A."/>
            <person name="Woyke T."/>
            <person name="Ryan C.M."/>
            <person name="Banfield J.F."/>
        </authorList>
    </citation>
    <scope>NUCLEOTIDE SEQUENCE [LARGE SCALE GENOMIC DNA]</scope>
    <source>
        <strain evidence="2">CG18_big_fil_WC_8_21_14_2_50_37_10</strain>
    </source>
</reference>
<sequence length="322" mass="37957">MNKSLERKIKKADSLLREKQPSKAVTVIKEAIREFPETPYLYYLLGIARMKCCRFFLAKRALEKADKLDPDNPENLRSLGWVKVMLGNLQEGRNDLRNAINLNLTNPLAYLDLAMSYFHFYEFEQGFEWLNRAKALAPKDPYVLYNSEIAEKMRKEADKYSKFDLKLMRKEKLNPRVQKSFRFLMLERFFKNKPLAKEEAEEIKEELELSGLGDKTLIYKDNIDENLTKENIPERRKEIEQALLGLLKESENDFTLEDIKEVIYNERNDNEFSKIISIFDKGQDLDELNKILQLLNDAWNYFPHKCLAGLCPMEKILKHQGK</sequence>
<dbReference type="EMBL" id="PCUC01000134">
    <property type="protein sequence ID" value="PIQ05826.1"/>
    <property type="molecule type" value="Genomic_DNA"/>
</dbReference>
<evidence type="ECO:0000313" key="2">
    <source>
        <dbReference type="EMBL" id="PIQ05826.1"/>
    </source>
</evidence>
<dbReference type="Pfam" id="PF13432">
    <property type="entry name" value="TPR_16"/>
    <property type="match status" value="1"/>
</dbReference>
<organism evidence="2 3">
    <name type="scientific">Candidatus Nealsonbacteria bacterium CG18_big_fil_WC_8_21_14_2_50_37_10</name>
    <dbReference type="NCBI Taxonomy" id="1974717"/>
    <lineage>
        <taxon>Bacteria</taxon>
        <taxon>Candidatus Nealsoniibacteriota</taxon>
    </lineage>
</organism>
<gene>
    <name evidence="2" type="ORF">COW72_02485</name>
</gene>
<dbReference type="AlphaFoldDB" id="A0A2H0FGM2"/>
<evidence type="ECO:0000256" key="1">
    <source>
        <dbReference type="PROSITE-ProRule" id="PRU00339"/>
    </source>
</evidence>
<dbReference type="PROSITE" id="PS50005">
    <property type="entry name" value="TPR"/>
    <property type="match status" value="1"/>
</dbReference>
<dbReference type="SUPFAM" id="SSF48452">
    <property type="entry name" value="TPR-like"/>
    <property type="match status" value="1"/>
</dbReference>
<evidence type="ECO:0000313" key="3">
    <source>
        <dbReference type="Proteomes" id="UP000230778"/>
    </source>
</evidence>
<accession>A0A2H0FGM2</accession>
<dbReference type="Gene3D" id="1.25.40.10">
    <property type="entry name" value="Tetratricopeptide repeat domain"/>
    <property type="match status" value="1"/>
</dbReference>